<dbReference type="RefSeq" id="WP_338293841.1">
    <property type="nucleotide sequence ID" value="NZ_AP027272.1"/>
</dbReference>
<sequence length="347" mass="37959">MSDEMRLAFKAIPAGILFVNRLGLVELANKSARDLFQKDIEGSVWRTVVETLFEPQKDDGLEVSLVNGRKVKFAISNVPGVPGQLIHLTDLTQTRTLQAKVSHMQRLSALGKMVASLAHQLRTPLSAALLYARNLQAIGISAAKQRRFSDKLIAQLKGLERQINDMLLFAKSGKQEIIEDIHLASLVETLVDEIRETVSDSIRIDFRNFCKNDELKGNRTAICGAINNLLQNAIAVGASQIELQLDNCQRGIQLSIADNGPGIPKQQIKQIFEPFFTTRAQGTGLGLSVVRSVMFSHQGRVSVVNQDNGGAKFTLLFPPGTLSINSQKAELKASADHVKVQIEGEGA</sequence>
<dbReference type="EMBL" id="AP027272">
    <property type="protein sequence ID" value="BDX07743.1"/>
    <property type="molecule type" value="Genomic_DNA"/>
</dbReference>
<dbReference type="InterPro" id="IPR036890">
    <property type="entry name" value="HATPase_C_sf"/>
</dbReference>
<feature type="domain" description="Histidine kinase" evidence="7">
    <location>
        <begin position="116"/>
        <end position="321"/>
    </location>
</feature>
<dbReference type="InterPro" id="IPR050736">
    <property type="entry name" value="Sensor_HK_Regulatory"/>
</dbReference>
<proteinExistence type="predicted"/>
<dbReference type="CDD" id="cd00075">
    <property type="entry name" value="HATPase"/>
    <property type="match status" value="1"/>
</dbReference>
<evidence type="ECO:0000256" key="5">
    <source>
        <dbReference type="ARBA" id="ARBA00022777"/>
    </source>
</evidence>
<keyword evidence="4" id="KW-0808">Transferase</keyword>
<evidence type="ECO:0000256" key="4">
    <source>
        <dbReference type="ARBA" id="ARBA00022679"/>
    </source>
</evidence>
<reference evidence="8" key="1">
    <citation type="submission" date="2023-01" db="EMBL/GenBank/DDBJ databases">
        <title>Complete genome sequence of Planctobacterium marinum strain Dej080120_11.</title>
        <authorList>
            <person name="Ueki S."/>
            <person name="Maruyama F."/>
        </authorList>
    </citation>
    <scope>NUCLEOTIDE SEQUENCE</scope>
    <source>
        <strain evidence="8">Dej080120_11</strain>
    </source>
</reference>
<accession>A0AA48KRM7</accession>
<dbReference type="PANTHER" id="PTHR43711">
    <property type="entry name" value="TWO-COMPONENT HISTIDINE KINASE"/>
    <property type="match status" value="1"/>
</dbReference>
<evidence type="ECO:0000313" key="8">
    <source>
        <dbReference type="EMBL" id="BDX07743.1"/>
    </source>
</evidence>
<dbReference type="SMART" id="SM00387">
    <property type="entry name" value="HATPase_c"/>
    <property type="match status" value="1"/>
</dbReference>
<dbReference type="PRINTS" id="PR00344">
    <property type="entry name" value="BCTRLSENSOR"/>
</dbReference>
<gene>
    <name evidence="8" type="primary">flrB</name>
    <name evidence="8" type="ORF">MACH26_32640</name>
</gene>
<dbReference type="Proteomes" id="UP001333710">
    <property type="component" value="Chromosome"/>
</dbReference>
<dbReference type="SMART" id="SM00388">
    <property type="entry name" value="HisKA"/>
    <property type="match status" value="1"/>
</dbReference>
<evidence type="ECO:0000256" key="1">
    <source>
        <dbReference type="ARBA" id="ARBA00000085"/>
    </source>
</evidence>
<dbReference type="InterPro" id="IPR003661">
    <property type="entry name" value="HisK_dim/P_dom"/>
</dbReference>
<keyword evidence="5 8" id="KW-0418">Kinase</keyword>
<dbReference type="Pfam" id="PF02518">
    <property type="entry name" value="HATPase_c"/>
    <property type="match status" value="1"/>
</dbReference>
<evidence type="ECO:0000259" key="7">
    <source>
        <dbReference type="PROSITE" id="PS50109"/>
    </source>
</evidence>
<evidence type="ECO:0000256" key="3">
    <source>
        <dbReference type="ARBA" id="ARBA00022553"/>
    </source>
</evidence>
<dbReference type="PANTHER" id="PTHR43711:SF28">
    <property type="entry name" value="SENSOR HISTIDINE KINASE YXDK"/>
    <property type="match status" value="1"/>
</dbReference>
<dbReference type="InterPro" id="IPR003594">
    <property type="entry name" value="HATPase_dom"/>
</dbReference>
<dbReference type="SUPFAM" id="SSF55874">
    <property type="entry name" value="ATPase domain of HSP90 chaperone/DNA topoisomerase II/histidine kinase"/>
    <property type="match status" value="1"/>
</dbReference>
<protein>
    <recommendedName>
        <fullName evidence="2">histidine kinase</fullName>
        <ecNumber evidence="2">2.7.13.3</ecNumber>
    </recommendedName>
</protein>
<dbReference type="InterPro" id="IPR036097">
    <property type="entry name" value="HisK_dim/P_sf"/>
</dbReference>
<dbReference type="PROSITE" id="PS50109">
    <property type="entry name" value="HIS_KIN"/>
    <property type="match status" value="1"/>
</dbReference>
<dbReference type="InterPro" id="IPR005467">
    <property type="entry name" value="His_kinase_dom"/>
</dbReference>
<dbReference type="Gene3D" id="3.30.565.10">
    <property type="entry name" value="Histidine kinase-like ATPase, C-terminal domain"/>
    <property type="match status" value="1"/>
</dbReference>
<evidence type="ECO:0000256" key="2">
    <source>
        <dbReference type="ARBA" id="ARBA00012438"/>
    </source>
</evidence>
<keyword evidence="9" id="KW-1185">Reference proteome</keyword>
<dbReference type="Pfam" id="PF00512">
    <property type="entry name" value="HisKA"/>
    <property type="match status" value="1"/>
</dbReference>
<dbReference type="CDD" id="cd00082">
    <property type="entry name" value="HisKA"/>
    <property type="match status" value="1"/>
</dbReference>
<dbReference type="AlphaFoldDB" id="A0AA48KRM7"/>
<name>A0AA48KRM7_9ALTE</name>
<keyword evidence="6" id="KW-0902">Two-component regulatory system</keyword>
<dbReference type="GO" id="GO:0000155">
    <property type="term" value="F:phosphorelay sensor kinase activity"/>
    <property type="evidence" value="ECO:0007669"/>
    <property type="project" value="InterPro"/>
</dbReference>
<evidence type="ECO:0000313" key="9">
    <source>
        <dbReference type="Proteomes" id="UP001333710"/>
    </source>
</evidence>
<dbReference type="InterPro" id="IPR004358">
    <property type="entry name" value="Sig_transdc_His_kin-like_C"/>
</dbReference>
<comment type="catalytic activity">
    <reaction evidence="1">
        <text>ATP + protein L-histidine = ADP + protein N-phospho-L-histidine.</text>
        <dbReference type="EC" id="2.7.13.3"/>
    </reaction>
</comment>
<dbReference type="KEGG" id="pmaw:MACH26_32640"/>
<dbReference type="SUPFAM" id="SSF47384">
    <property type="entry name" value="Homodimeric domain of signal transducing histidine kinase"/>
    <property type="match status" value="1"/>
</dbReference>
<dbReference type="EC" id="2.7.13.3" evidence="2"/>
<organism evidence="8 9">
    <name type="scientific">Planctobacterium marinum</name>
    <dbReference type="NCBI Taxonomy" id="1631968"/>
    <lineage>
        <taxon>Bacteria</taxon>
        <taxon>Pseudomonadati</taxon>
        <taxon>Pseudomonadota</taxon>
        <taxon>Gammaproteobacteria</taxon>
        <taxon>Alteromonadales</taxon>
        <taxon>Alteromonadaceae</taxon>
        <taxon>Planctobacterium</taxon>
    </lineage>
</organism>
<dbReference type="Gene3D" id="1.10.287.130">
    <property type="match status" value="1"/>
</dbReference>
<keyword evidence="3" id="KW-0597">Phosphoprotein</keyword>
<evidence type="ECO:0000256" key="6">
    <source>
        <dbReference type="ARBA" id="ARBA00023012"/>
    </source>
</evidence>